<evidence type="ECO:0000256" key="5">
    <source>
        <dbReference type="ARBA" id="ARBA00022989"/>
    </source>
</evidence>
<dbReference type="PANTHER" id="PTHR35806">
    <property type="entry name" value="OXALOACETATE DECARBOXYLASE BETA CHAIN 2"/>
    <property type="match status" value="1"/>
</dbReference>
<dbReference type="GO" id="GO:0016829">
    <property type="term" value="F:lyase activity"/>
    <property type="evidence" value="ECO:0007669"/>
    <property type="project" value="InterPro"/>
</dbReference>
<dbReference type="InterPro" id="IPR005661">
    <property type="entry name" value="OadB_MmdB"/>
</dbReference>
<dbReference type="NCBIfam" id="TIGR01109">
    <property type="entry name" value="Na_pump_decarbB"/>
    <property type="match status" value="1"/>
</dbReference>
<keyword evidence="10" id="KW-1185">Reference proteome</keyword>
<accession>A0A1B2I7Q7</accession>
<reference evidence="9" key="1">
    <citation type="submission" date="2016-08" db="EMBL/GenBank/DDBJ databases">
        <title>Complete genome of Cloacibacillus porcorum.</title>
        <authorList>
            <person name="Looft T."/>
            <person name="Bayles D.O."/>
            <person name="Alt D.P."/>
        </authorList>
    </citation>
    <scope>NUCLEOTIDE SEQUENCE [LARGE SCALE GENOMIC DNA]</scope>
    <source>
        <strain evidence="9">CL-84</strain>
    </source>
</reference>
<feature type="transmembrane region" description="Helical" evidence="8">
    <location>
        <begin position="255"/>
        <end position="272"/>
    </location>
</feature>
<feature type="transmembrane region" description="Helical" evidence="8">
    <location>
        <begin position="37"/>
        <end position="57"/>
    </location>
</feature>
<keyword evidence="3 8" id="KW-0812">Transmembrane</keyword>
<name>A0A1B2I7Q7_9BACT</name>
<sequence length="375" mass="39776">MDFFIHTFEAVTWQNLVMMCVGGLLIYLAVKKEFEPNLLLPMGFGTILVNLPLSSAIDQIAGGKLIEGALSMFFKIGIATEIMPLLILIAVGAMCDFTPLLANPKMFLFGLTAQMGIFLTMGLALFLGYDIYEAASIGIIGAADGPTSIYVSTRFAPNLLGPISVAAYTYMALVPLIQPPVILALTTKNERRMKMPYADRPVSRRMLILFPILITILGGIVAPASVSLLGFVMFGNLLRVSGVTDRLSNAAQNELANIVTILLGFAIAATMTGEKFVNVNTLVIIAMGLVAFVLDTAGGVLTAKLLNLFLPKNKRINPMIGAAGISAFPMSARTIQRLGQKADPSNHLLMHAVGANVAGQIGSVLAGGALLAYLG</sequence>
<keyword evidence="2 7" id="KW-1003">Cell membrane</keyword>
<keyword evidence="5 8" id="KW-1133">Transmembrane helix</keyword>
<evidence type="ECO:0000256" key="8">
    <source>
        <dbReference type="SAM" id="Phobius"/>
    </source>
</evidence>
<dbReference type="KEGG" id="cpor:BED41_13460"/>
<feature type="transmembrane region" description="Helical" evidence="8">
    <location>
        <begin position="69"/>
        <end position="95"/>
    </location>
</feature>
<evidence type="ECO:0000256" key="4">
    <source>
        <dbReference type="ARBA" id="ARBA00022967"/>
    </source>
</evidence>
<dbReference type="OrthoDB" id="9783838at2"/>
<keyword evidence="7" id="KW-0739">Sodium transport</keyword>
<keyword evidence="4" id="KW-1278">Translocase</keyword>
<gene>
    <name evidence="9" type="ORF">BED41_13460</name>
</gene>
<keyword evidence="7" id="KW-0406">Ion transport</keyword>
<protein>
    <submittedName>
        <fullName evidence="9">Glutaconyl-CoA decarboxylase subunit beta</fullName>
    </submittedName>
</protein>
<evidence type="ECO:0000313" key="9">
    <source>
        <dbReference type="EMBL" id="ANZ46010.1"/>
    </source>
</evidence>
<dbReference type="GeneID" id="83058854"/>
<dbReference type="GO" id="GO:0005886">
    <property type="term" value="C:plasma membrane"/>
    <property type="evidence" value="ECO:0007669"/>
    <property type="project" value="UniProtKB-SubCell"/>
</dbReference>
<dbReference type="GO" id="GO:0006814">
    <property type="term" value="P:sodium ion transport"/>
    <property type="evidence" value="ECO:0007669"/>
    <property type="project" value="UniProtKB-UniRule"/>
</dbReference>
<dbReference type="PIRSF" id="PIRSF015658">
    <property type="entry name" value="MmdB_OadB"/>
    <property type="match status" value="1"/>
</dbReference>
<dbReference type="Proteomes" id="UP000093044">
    <property type="component" value="Chromosome"/>
</dbReference>
<evidence type="ECO:0000256" key="1">
    <source>
        <dbReference type="ARBA" id="ARBA00004651"/>
    </source>
</evidence>
<feature type="transmembrane region" description="Helical" evidence="8">
    <location>
        <begin position="167"/>
        <end position="186"/>
    </location>
</feature>
<organism evidence="9 10">
    <name type="scientific">Cloacibacillus porcorum</name>
    <dbReference type="NCBI Taxonomy" id="1197717"/>
    <lineage>
        <taxon>Bacteria</taxon>
        <taxon>Thermotogati</taxon>
        <taxon>Synergistota</taxon>
        <taxon>Synergistia</taxon>
        <taxon>Synergistales</taxon>
        <taxon>Synergistaceae</taxon>
        <taxon>Cloacibacillus</taxon>
    </lineage>
</organism>
<evidence type="ECO:0000313" key="10">
    <source>
        <dbReference type="Proteomes" id="UP000093044"/>
    </source>
</evidence>
<keyword evidence="7" id="KW-0813">Transport</keyword>
<dbReference type="RefSeq" id="WP_066747369.1">
    <property type="nucleotide sequence ID" value="NZ_CATWZH010000008.1"/>
</dbReference>
<dbReference type="Pfam" id="PF03977">
    <property type="entry name" value="OAD_beta"/>
    <property type="match status" value="1"/>
</dbReference>
<feature type="transmembrane region" description="Helical" evidence="8">
    <location>
        <begin position="207"/>
        <end position="235"/>
    </location>
</feature>
<dbReference type="STRING" id="1197717.BED41_13460"/>
<feature type="transmembrane region" description="Helical" evidence="8">
    <location>
        <begin position="279"/>
        <end position="303"/>
    </location>
</feature>
<evidence type="ECO:0000256" key="2">
    <source>
        <dbReference type="ARBA" id="ARBA00022475"/>
    </source>
</evidence>
<feature type="transmembrane region" description="Helical" evidence="8">
    <location>
        <begin position="107"/>
        <end position="129"/>
    </location>
</feature>
<keyword evidence="7" id="KW-0915">Sodium</keyword>
<evidence type="ECO:0000256" key="6">
    <source>
        <dbReference type="ARBA" id="ARBA00023136"/>
    </source>
</evidence>
<comment type="subcellular location">
    <subcellularLocation>
        <location evidence="1">Cell membrane</location>
        <topology evidence="1">Multi-pass membrane protein</topology>
    </subcellularLocation>
</comment>
<evidence type="ECO:0000256" key="3">
    <source>
        <dbReference type="ARBA" id="ARBA00022692"/>
    </source>
</evidence>
<proteinExistence type="predicted"/>
<evidence type="ECO:0000256" key="7">
    <source>
        <dbReference type="PIRNR" id="PIRNR015658"/>
    </source>
</evidence>
<feature type="transmembrane region" description="Helical" evidence="8">
    <location>
        <begin position="353"/>
        <end position="374"/>
    </location>
</feature>
<keyword evidence="6 7" id="KW-0472">Membrane</keyword>
<dbReference type="PANTHER" id="PTHR35806:SF1">
    <property type="entry name" value="OXALOACETATE DECARBOXYLASE BETA CHAIN 2"/>
    <property type="match status" value="1"/>
</dbReference>
<feature type="transmembrane region" description="Helical" evidence="8">
    <location>
        <begin position="12"/>
        <end position="30"/>
    </location>
</feature>
<dbReference type="EMBL" id="CP016757">
    <property type="protein sequence ID" value="ANZ46010.1"/>
    <property type="molecule type" value="Genomic_DNA"/>
</dbReference>
<dbReference type="AlphaFoldDB" id="A0A1B2I7Q7"/>